<name>A0ABY8PQ45_9BACT</name>
<evidence type="ECO:0000313" key="6">
    <source>
        <dbReference type="Proteomes" id="UP001232493"/>
    </source>
</evidence>
<dbReference type="PANTHER" id="PTHR30258">
    <property type="entry name" value="TYPE II SECRETION SYSTEM PROTEIN GSPE-RELATED"/>
    <property type="match status" value="1"/>
</dbReference>
<evidence type="ECO:0000256" key="1">
    <source>
        <dbReference type="ARBA" id="ARBA00006611"/>
    </source>
</evidence>
<dbReference type="InterPro" id="IPR001482">
    <property type="entry name" value="T2SS/T4SS_dom"/>
</dbReference>
<dbReference type="SUPFAM" id="SSF52540">
    <property type="entry name" value="P-loop containing nucleoside triphosphate hydrolases"/>
    <property type="match status" value="1"/>
</dbReference>
<comment type="similarity">
    <text evidence="1">Belongs to the GSP E family.</text>
</comment>
<dbReference type="RefSeq" id="WP_280998632.1">
    <property type="nucleotide sequence ID" value="NZ_CP069362.1"/>
</dbReference>
<protein>
    <submittedName>
        <fullName evidence="5">Flp pilus assembly complex ATPase component TadA</fullName>
    </submittedName>
</protein>
<feature type="domain" description="Bacterial type II secretion system protein E" evidence="4">
    <location>
        <begin position="35"/>
        <end position="344"/>
    </location>
</feature>
<gene>
    <name evidence="5" type="primary">tadA</name>
    <name evidence="5" type="ORF">JRV97_10420</name>
</gene>
<evidence type="ECO:0000313" key="5">
    <source>
        <dbReference type="EMBL" id="WGS64759.1"/>
    </source>
</evidence>
<proteinExistence type="inferred from homology"/>
<keyword evidence="2" id="KW-0547">Nucleotide-binding</keyword>
<evidence type="ECO:0000259" key="4">
    <source>
        <dbReference type="Pfam" id="PF00437"/>
    </source>
</evidence>
<keyword evidence="3" id="KW-0067">ATP-binding</keyword>
<dbReference type="EMBL" id="CP069362">
    <property type="protein sequence ID" value="WGS64759.1"/>
    <property type="molecule type" value="Genomic_DNA"/>
</dbReference>
<sequence length="379" mass="43665">MKNNLDEISTLQLFYNKKISKNTEIKDLNSGMLFEKYMNILLENKVTDLHFSPTVGQTVVSYRFNTTLIEYERISQNSYEKIITKIQVLSGIDIINDKDPSDGSFTFYNHRFRVSLIKNFNGINCVIRKLKNISDLTLDNLNYSEKFINHIERIKTLKSGLILFSGPTGSGKSTALSYILINILKSYPKKIITIENPLEYQIPGAQQIEIRNDSEKTTILKNILRHDPDILMTGEIRTKEIARLTIEAAMTGHLVFSTIHSNNVFNVINRLIEMGISKNDIFNSTKIIFNQNFVKILCDCYINENEKGCKKCHYTGYSGITPIFEILEINELTKAFLKNEDFKSLKNTPFYISYEEELNQLFIKGKISLEDYKSFISDS</sequence>
<dbReference type="Gene3D" id="3.40.50.300">
    <property type="entry name" value="P-loop containing nucleotide triphosphate hydrolases"/>
    <property type="match status" value="1"/>
</dbReference>
<evidence type="ECO:0000256" key="2">
    <source>
        <dbReference type="ARBA" id="ARBA00022741"/>
    </source>
</evidence>
<evidence type="ECO:0000256" key="3">
    <source>
        <dbReference type="ARBA" id="ARBA00022840"/>
    </source>
</evidence>
<dbReference type="InterPro" id="IPR027417">
    <property type="entry name" value="P-loop_NTPase"/>
</dbReference>
<dbReference type="CDD" id="cd01129">
    <property type="entry name" value="PulE-GspE-like"/>
    <property type="match status" value="1"/>
</dbReference>
<keyword evidence="6" id="KW-1185">Reference proteome</keyword>
<reference evidence="5 6" key="1">
    <citation type="submission" date="2021-02" db="EMBL/GenBank/DDBJ databases">
        <title>Characterization of Marinitoga sp. nov. str. BP5-C20A.</title>
        <authorList>
            <person name="Erauso G."/>
            <person name="Postec A."/>
        </authorList>
    </citation>
    <scope>NUCLEOTIDE SEQUENCE [LARGE SCALE GENOMIC DNA]</scope>
    <source>
        <strain evidence="5 6">BP5-C20A</strain>
    </source>
</reference>
<dbReference type="Pfam" id="PF00437">
    <property type="entry name" value="T2SSE"/>
    <property type="match status" value="1"/>
</dbReference>
<accession>A0ABY8PQ45</accession>
<organism evidence="5 6">
    <name type="scientific">Marinitoga aeolica</name>
    <dbReference type="NCBI Taxonomy" id="2809031"/>
    <lineage>
        <taxon>Bacteria</taxon>
        <taxon>Thermotogati</taxon>
        <taxon>Thermotogota</taxon>
        <taxon>Thermotogae</taxon>
        <taxon>Petrotogales</taxon>
        <taxon>Petrotogaceae</taxon>
        <taxon>Marinitoga</taxon>
    </lineage>
</organism>
<dbReference type="Proteomes" id="UP001232493">
    <property type="component" value="Chromosome"/>
</dbReference>
<dbReference type="Gene3D" id="3.30.450.90">
    <property type="match status" value="1"/>
</dbReference>
<dbReference type="PANTHER" id="PTHR30258:SF2">
    <property type="entry name" value="COMG OPERON PROTEIN 1"/>
    <property type="match status" value="1"/>
</dbReference>